<dbReference type="InterPro" id="IPR052517">
    <property type="entry name" value="GlcG_carb_metab_protein"/>
</dbReference>
<proteinExistence type="predicted"/>
<dbReference type="AlphaFoldDB" id="A0AAU7ZKH5"/>
<gene>
    <name evidence="1" type="ORF">RBB77_13285</name>
</gene>
<dbReference type="Gene3D" id="3.30.450.150">
    <property type="entry name" value="Haem-degrading domain"/>
    <property type="match status" value="1"/>
</dbReference>
<organism evidence="1">
    <name type="scientific">Tunturiibacter psychrotolerans</name>
    <dbReference type="NCBI Taxonomy" id="3069686"/>
    <lineage>
        <taxon>Bacteria</taxon>
        <taxon>Pseudomonadati</taxon>
        <taxon>Acidobacteriota</taxon>
        <taxon>Terriglobia</taxon>
        <taxon>Terriglobales</taxon>
        <taxon>Acidobacteriaceae</taxon>
        <taxon>Tunturiibacter</taxon>
    </lineage>
</organism>
<reference evidence="1" key="2">
    <citation type="journal article" date="2024" name="Environ. Microbiol.">
        <title>Genome analysis and description of Tunturibacter gen. nov. expands the diversity of Terriglobia in tundra soils.</title>
        <authorList>
            <person name="Messyasz A."/>
            <person name="Mannisto M.K."/>
            <person name="Kerkhof L.J."/>
            <person name="Haggblom M.M."/>
        </authorList>
    </citation>
    <scope>NUCLEOTIDE SEQUENCE</scope>
    <source>
        <strain evidence="1">X5P6</strain>
    </source>
</reference>
<protein>
    <submittedName>
        <fullName evidence="1">Heme-binding protein</fullName>
    </submittedName>
</protein>
<dbReference type="SUPFAM" id="SSF143744">
    <property type="entry name" value="GlcG-like"/>
    <property type="match status" value="1"/>
</dbReference>
<dbReference type="InterPro" id="IPR005624">
    <property type="entry name" value="PduO/GlcC-like"/>
</dbReference>
<dbReference type="PANTHER" id="PTHR34309:SF1">
    <property type="entry name" value="PROTEIN GLCG"/>
    <property type="match status" value="1"/>
</dbReference>
<accession>A0AAU7ZKH5</accession>
<dbReference type="PANTHER" id="PTHR34309">
    <property type="entry name" value="SLR1406 PROTEIN"/>
    <property type="match status" value="1"/>
</dbReference>
<evidence type="ECO:0000313" key="1">
    <source>
        <dbReference type="EMBL" id="XCB31428.1"/>
    </source>
</evidence>
<dbReference type="Pfam" id="PF03928">
    <property type="entry name" value="HbpS-like"/>
    <property type="match status" value="1"/>
</dbReference>
<dbReference type="EMBL" id="CP132942">
    <property type="protein sequence ID" value="XCB31428.1"/>
    <property type="molecule type" value="Genomic_DNA"/>
</dbReference>
<dbReference type="InterPro" id="IPR038084">
    <property type="entry name" value="PduO/GlcC-like_sf"/>
</dbReference>
<name>A0AAU7ZKH5_9BACT</name>
<dbReference type="KEGG" id="tpsc:RBB77_13285"/>
<reference evidence="1" key="1">
    <citation type="submission" date="2023-08" db="EMBL/GenBank/DDBJ databases">
        <authorList>
            <person name="Messyasz A."/>
            <person name="Mannisto M.K."/>
            <person name="Kerkhof L.J."/>
            <person name="Haggblom M."/>
        </authorList>
    </citation>
    <scope>NUCLEOTIDE SEQUENCE</scope>
    <source>
        <strain evidence="1">X5P6</strain>
    </source>
</reference>
<dbReference type="RefSeq" id="WP_353062272.1">
    <property type="nucleotide sequence ID" value="NZ_CP132942.1"/>
</dbReference>
<sequence length="115" mass="12439">MSTQQANSFVTASVSRNAAVALIDAALAHAEKAGIEVSIAVTDAGGHLKAFQSTDNARFLTCDVAIDKAWTAASYGIPTHMWNSLLTGNSKIEQLSHRRAWLRLVLVTLSWRTEN</sequence>